<accession>A0A975GS32</accession>
<evidence type="ECO:0000313" key="1">
    <source>
        <dbReference type="EMBL" id="QTA91497.1"/>
    </source>
</evidence>
<keyword evidence="2" id="KW-1185">Reference proteome</keyword>
<name>A0A975GS32_9BACT</name>
<organism evidence="1 2">
    <name type="scientific">Desulfonema magnum</name>
    <dbReference type="NCBI Taxonomy" id="45655"/>
    <lineage>
        <taxon>Bacteria</taxon>
        <taxon>Pseudomonadati</taxon>
        <taxon>Thermodesulfobacteriota</taxon>
        <taxon>Desulfobacteria</taxon>
        <taxon>Desulfobacterales</taxon>
        <taxon>Desulfococcaceae</taxon>
        <taxon>Desulfonema</taxon>
    </lineage>
</organism>
<reference evidence="1" key="1">
    <citation type="journal article" date="2021" name="Microb. Physiol.">
        <title>Proteogenomic Insights into the Physiology of Marine, Sulfate-Reducing, Filamentous Desulfonema limicola and Desulfonema magnum.</title>
        <authorList>
            <person name="Schnaars V."/>
            <person name="Wohlbrand L."/>
            <person name="Scheve S."/>
            <person name="Hinrichs C."/>
            <person name="Reinhardt R."/>
            <person name="Rabus R."/>
        </authorList>
    </citation>
    <scope>NUCLEOTIDE SEQUENCE</scope>
    <source>
        <strain evidence="1">4be13</strain>
    </source>
</reference>
<dbReference type="KEGG" id="dmm:dnm_075650"/>
<evidence type="ECO:0000313" key="2">
    <source>
        <dbReference type="Proteomes" id="UP000663722"/>
    </source>
</evidence>
<protein>
    <submittedName>
        <fullName evidence="1">Uncharacterized protein</fullName>
    </submittedName>
</protein>
<proteinExistence type="predicted"/>
<dbReference type="Proteomes" id="UP000663722">
    <property type="component" value="Chromosome"/>
</dbReference>
<gene>
    <name evidence="1" type="ORF">dnm_075650</name>
</gene>
<dbReference type="AlphaFoldDB" id="A0A975GS32"/>
<sequence>MENIMVNFRTKVSRPKLRPLINQTVVSSGFEAITCRLIS</sequence>
<dbReference type="EMBL" id="CP061800">
    <property type="protein sequence ID" value="QTA91497.1"/>
    <property type="molecule type" value="Genomic_DNA"/>
</dbReference>